<feature type="transmembrane region" description="Helical" evidence="6">
    <location>
        <begin position="96"/>
        <end position="114"/>
    </location>
</feature>
<evidence type="ECO:0000256" key="5">
    <source>
        <dbReference type="ARBA" id="ARBA00023136"/>
    </source>
</evidence>
<keyword evidence="3 6" id="KW-0812">Transmembrane</keyword>
<feature type="transmembrane region" description="Helical" evidence="6">
    <location>
        <begin position="321"/>
        <end position="339"/>
    </location>
</feature>
<dbReference type="Gene3D" id="1.20.1250.20">
    <property type="entry name" value="MFS general substrate transporter like domains"/>
    <property type="match status" value="2"/>
</dbReference>
<dbReference type="GO" id="GO:0012505">
    <property type="term" value="C:endomembrane system"/>
    <property type="evidence" value="ECO:0007669"/>
    <property type="project" value="UniProtKB-SubCell"/>
</dbReference>
<organism evidence="8">
    <name type="scientific">bacterium 19PA01SH03</name>
    <dbReference type="NCBI Taxonomy" id="2920705"/>
    <lineage>
        <taxon>Bacteria</taxon>
    </lineage>
</organism>
<feature type="transmembrane region" description="Helical" evidence="6">
    <location>
        <begin position="345"/>
        <end position="366"/>
    </location>
</feature>
<dbReference type="CDD" id="cd17488">
    <property type="entry name" value="MFS_UhpC"/>
    <property type="match status" value="1"/>
</dbReference>
<evidence type="ECO:0000256" key="2">
    <source>
        <dbReference type="ARBA" id="ARBA00009598"/>
    </source>
</evidence>
<comment type="subcellular location">
    <subcellularLocation>
        <location evidence="1">Endomembrane system</location>
        <topology evidence="1">Multi-pass membrane protein</topology>
    </subcellularLocation>
</comment>
<dbReference type="AlphaFoldDB" id="A0AAU6SNH3"/>
<proteinExistence type="inferred from homology"/>
<dbReference type="Pfam" id="PF07690">
    <property type="entry name" value="MFS_1"/>
    <property type="match status" value="1"/>
</dbReference>
<feature type="transmembrane region" description="Helical" evidence="6">
    <location>
        <begin position="289"/>
        <end position="309"/>
    </location>
</feature>
<evidence type="ECO:0000256" key="1">
    <source>
        <dbReference type="ARBA" id="ARBA00004127"/>
    </source>
</evidence>
<protein>
    <submittedName>
        <fullName evidence="8">MFS transporter</fullName>
    </submittedName>
</protein>
<dbReference type="InterPro" id="IPR021159">
    <property type="entry name" value="Sugar-P_transporter_CS"/>
</dbReference>
<dbReference type="PANTHER" id="PTHR43826:SF3">
    <property type="entry name" value="GLUCOSE-6-PHOSPHATE EXCHANGER SLC37A4"/>
    <property type="match status" value="1"/>
</dbReference>
<evidence type="ECO:0000256" key="4">
    <source>
        <dbReference type="ARBA" id="ARBA00022989"/>
    </source>
</evidence>
<keyword evidence="4 6" id="KW-1133">Transmembrane helix</keyword>
<feature type="transmembrane region" description="Helical" evidence="6">
    <location>
        <begin position="155"/>
        <end position="181"/>
    </location>
</feature>
<dbReference type="EMBL" id="CP095338">
    <property type="protein sequence ID" value="XAG21499.1"/>
    <property type="molecule type" value="Genomic_DNA"/>
</dbReference>
<feature type="domain" description="Major facilitator superfamily (MFS) profile" evidence="7">
    <location>
        <begin position="31"/>
        <end position="436"/>
    </location>
</feature>
<name>A0AAU6SNH3_UNCXX</name>
<dbReference type="GO" id="GO:0005886">
    <property type="term" value="C:plasma membrane"/>
    <property type="evidence" value="ECO:0007669"/>
    <property type="project" value="TreeGrafter"/>
</dbReference>
<dbReference type="InterPro" id="IPR011701">
    <property type="entry name" value="MFS"/>
</dbReference>
<evidence type="ECO:0000259" key="7">
    <source>
        <dbReference type="PROSITE" id="PS50850"/>
    </source>
</evidence>
<dbReference type="PROSITE" id="PS00942">
    <property type="entry name" value="GLPT"/>
    <property type="match status" value="1"/>
</dbReference>
<dbReference type="InterPro" id="IPR051337">
    <property type="entry name" value="OPA_Antiporter"/>
</dbReference>
<feature type="transmembrane region" description="Helical" evidence="6">
    <location>
        <begin position="378"/>
        <end position="400"/>
    </location>
</feature>
<dbReference type="NCBIfam" id="NF008661">
    <property type="entry name" value="PRK11663.1"/>
    <property type="match status" value="1"/>
</dbReference>
<evidence type="ECO:0000256" key="6">
    <source>
        <dbReference type="SAM" id="Phobius"/>
    </source>
</evidence>
<evidence type="ECO:0000313" key="8">
    <source>
        <dbReference type="EMBL" id="XAG21499.1"/>
    </source>
</evidence>
<sequence length="439" mass="48711">MFRFLYHSTTPPALTNPHTIKATYDHWRLHIMIGMYLGYAGFYFTRRTLNYAAPSLLTDLGLDKGDLGLLGTLFYITYGCSKFLSGTISDRANPRYFMGLGLIATGLINIAFGFSSSLSVFILLWVLNAWFQGWGWPACSKLLTTWYSRSERGWYWAIWNTAHNVGGALIPILVGFLTLHFGWRHGFIWPGVIGVLIGIVLCWRLRDKPVSLGLPSIGRWRKDTLELAQENEGKGLSYREILAQYVFSNPYIWLLAASYILVYIVRTAINDWGNLYLTEQHHYSLINANAALSLFEVGGFVGSLVAGWGSDKLFSGNRGPMNLLFASGIFLSVAALWLMPMTHFIFQSAALFCIGFFVFGPQMLIGMAAAECSHKDSAGAATGFVGLFAYMGAALAGYPLAMILETYHWNGFFIAIALCASVIGLLLLPFLLAQLPKAE</sequence>
<feature type="transmembrane region" description="Helical" evidence="6">
    <location>
        <begin position="187"/>
        <end position="205"/>
    </location>
</feature>
<comment type="similarity">
    <text evidence="2">Belongs to the major facilitator superfamily. Organophosphate:Pi antiporter (OPA) (TC 2.A.1.4) family.</text>
</comment>
<dbReference type="PIRSF" id="PIRSF002808">
    <property type="entry name" value="Hexose_phosphate_transp"/>
    <property type="match status" value="1"/>
</dbReference>
<dbReference type="InterPro" id="IPR020846">
    <property type="entry name" value="MFS_dom"/>
</dbReference>
<dbReference type="PANTHER" id="PTHR43826">
    <property type="entry name" value="GLUCOSE-6-PHOSPHATE EXCHANGER SLC37A4"/>
    <property type="match status" value="1"/>
</dbReference>
<feature type="transmembrane region" description="Helical" evidence="6">
    <location>
        <begin position="65"/>
        <end position="84"/>
    </location>
</feature>
<dbReference type="SUPFAM" id="SSF103473">
    <property type="entry name" value="MFS general substrate transporter"/>
    <property type="match status" value="1"/>
</dbReference>
<keyword evidence="5 6" id="KW-0472">Membrane</keyword>
<dbReference type="NCBIfam" id="TIGR00881">
    <property type="entry name" value="2A0104"/>
    <property type="match status" value="1"/>
</dbReference>
<feature type="transmembrane region" description="Helical" evidence="6">
    <location>
        <begin position="412"/>
        <end position="433"/>
    </location>
</feature>
<reference evidence="8" key="1">
    <citation type="submission" date="2022-03" db="EMBL/GenBank/DDBJ databases">
        <title>Sea Food Isolates.</title>
        <authorList>
            <person name="Li c."/>
        </authorList>
    </citation>
    <scope>NUCLEOTIDE SEQUENCE</scope>
    <source>
        <strain evidence="8">19PA01SH03</strain>
    </source>
</reference>
<accession>A0AAU6SNH3</accession>
<gene>
    <name evidence="8" type="ORF">MRN70_01140</name>
</gene>
<feature type="transmembrane region" description="Helical" evidence="6">
    <location>
        <begin position="27"/>
        <end position="45"/>
    </location>
</feature>
<dbReference type="PROSITE" id="PS50850">
    <property type="entry name" value="MFS"/>
    <property type="match status" value="1"/>
</dbReference>
<dbReference type="InterPro" id="IPR036259">
    <property type="entry name" value="MFS_trans_sf"/>
</dbReference>
<evidence type="ECO:0000256" key="3">
    <source>
        <dbReference type="ARBA" id="ARBA00022692"/>
    </source>
</evidence>
<dbReference type="InterPro" id="IPR000849">
    <property type="entry name" value="Sugar_P_transporter"/>
</dbReference>
<feature type="transmembrane region" description="Helical" evidence="6">
    <location>
        <begin position="251"/>
        <end position="269"/>
    </location>
</feature>
<dbReference type="GO" id="GO:0061513">
    <property type="term" value="F:glucose 6-phosphate:phosphate antiporter activity"/>
    <property type="evidence" value="ECO:0007669"/>
    <property type="project" value="TreeGrafter"/>
</dbReference>
<dbReference type="GO" id="GO:0035435">
    <property type="term" value="P:phosphate ion transmembrane transport"/>
    <property type="evidence" value="ECO:0007669"/>
    <property type="project" value="TreeGrafter"/>
</dbReference>